<evidence type="ECO:0000313" key="2">
    <source>
        <dbReference type="Proteomes" id="UP000245626"/>
    </source>
</evidence>
<proteinExistence type="predicted"/>
<dbReference type="Proteomes" id="UP000245626">
    <property type="component" value="Unassembled WGS sequence"/>
</dbReference>
<feature type="non-terminal residue" evidence="1">
    <location>
        <position position="53"/>
    </location>
</feature>
<evidence type="ECO:0000313" key="1">
    <source>
        <dbReference type="EMBL" id="PWN52938.1"/>
    </source>
</evidence>
<accession>A0ACD0P4E5</accession>
<reference evidence="1 2" key="1">
    <citation type="journal article" date="2018" name="Mol. Biol. Evol.">
        <title>Broad Genomic Sampling Reveals a Smut Pathogenic Ancestry of the Fungal Clade Ustilaginomycotina.</title>
        <authorList>
            <person name="Kijpornyongpan T."/>
            <person name="Mondo S.J."/>
            <person name="Barry K."/>
            <person name="Sandor L."/>
            <person name="Lee J."/>
            <person name="Lipzen A."/>
            <person name="Pangilinan J."/>
            <person name="LaButti K."/>
            <person name="Hainaut M."/>
            <person name="Henrissat B."/>
            <person name="Grigoriev I.V."/>
            <person name="Spatafora J.W."/>
            <person name="Aime M.C."/>
        </authorList>
    </citation>
    <scope>NUCLEOTIDE SEQUENCE [LARGE SCALE GENOMIC DNA]</scope>
    <source>
        <strain evidence="1 2">SA 807</strain>
    </source>
</reference>
<feature type="non-terminal residue" evidence="1">
    <location>
        <position position="1"/>
    </location>
</feature>
<dbReference type="EMBL" id="KZ819750">
    <property type="protein sequence ID" value="PWN52938.1"/>
    <property type="molecule type" value="Genomic_DNA"/>
</dbReference>
<name>A0ACD0P4E5_9BASI</name>
<organism evidence="1 2">
    <name type="scientific">Violaceomyces palustris</name>
    <dbReference type="NCBI Taxonomy" id="1673888"/>
    <lineage>
        <taxon>Eukaryota</taxon>
        <taxon>Fungi</taxon>
        <taxon>Dikarya</taxon>
        <taxon>Basidiomycota</taxon>
        <taxon>Ustilaginomycotina</taxon>
        <taxon>Ustilaginomycetes</taxon>
        <taxon>Violaceomycetales</taxon>
        <taxon>Violaceomycetaceae</taxon>
        <taxon>Violaceomyces</taxon>
    </lineage>
</organism>
<keyword evidence="2" id="KW-1185">Reference proteome</keyword>
<gene>
    <name evidence="1" type="ORF">IE53DRAFT_303340</name>
</gene>
<sequence>RNHRCPYSGCGKTFAKSAHLARHSLTHSKLKNFVCPHCERPFARSDSLDRHIR</sequence>
<protein>
    <submittedName>
        <fullName evidence="1">Uncharacterized protein</fullName>
    </submittedName>
</protein>